<gene>
    <name evidence="3" type="ORF">F751_5082</name>
</gene>
<proteinExistence type="predicted"/>
<dbReference type="Proteomes" id="UP000028924">
    <property type="component" value="Unassembled WGS sequence"/>
</dbReference>
<dbReference type="OrthoDB" id="513169at2759"/>
<dbReference type="EMBL" id="KL662106">
    <property type="protein sequence ID" value="KFM24240.1"/>
    <property type="molecule type" value="Genomic_DNA"/>
</dbReference>
<feature type="domain" description="Ubiquitin-like" evidence="2">
    <location>
        <begin position="210"/>
        <end position="260"/>
    </location>
</feature>
<reference evidence="3 4" key="1">
    <citation type="journal article" date="2014" name="BMC Genomics">
        <title>Oil accumulation mechanisms of the oleaginous microalga Chlorella protothecoides revealed through its genome, transcriptomes, and proteomes.</title>
        <authorList>
            <person name="Gao C."/>
            <person name="Wang Y."/>
            <person name="Shen Y."/>
            <person name="Yan D."/>
            <person name="He X."/>
            <person name="Dai J."/>
            <person name="Wu Q."/>
        </authorList>
    </citation>
    <scope>NUCLEOTIDE SEQUENCE [LARGE SCALE GENOMIC DNA]</scope>
    <source>
        <strain evidence="3 4">0710</strain>
    </source>
</reference>
<dbReference type="InterPro" id="IPR000626">
    <property type="entry name" value="Ubiquitin-like_dom"/>
</dbReference>
<dbReference type="InterPro" id="IPR029071">
    <property type="entry name" value="Ubiquitin-like_domsf"/>
</dbReference>
<accession>A0A087SET6</accession>
<name>A0A087SET6_AUXPR</name>
<dbReference type="PROSITE" id="PS50053">
    <property type="entry name" value="UBIQUITIN_2"/>
    <property type="match status" value="1"/>
</dbReference>
<keyword evidence="4" id="KW-1185">Reference proteome</keyword>
<protein>
    <recommendedName>
        <fullName evidence="2">Ubiquitin-like domain-containing protein</fullName>
    </recommendedName>
</protein>
<organism evidence="3 4">
    <name type="scientific">Auxenochlorella protothecoides</name>
    <name type="common">Green microalga</name>
    <name type="synonym">Chlorella protothecoides</name>
    <dbReference type="NCBI Taxonomy" id="3075"/>
    <lineage>
        <taxon>Eukaryota</taxon>
        <taxon>Viridiplantae</taxon>
        <taxon>Chlorophyta</taxon>
        <taxon>core chlorophytes</taxon>
        <taxon>Trebouxiophyceae</taxon>
        <taxon>Chlorellales</taxon>
        <taxon>Chlorellaceae</taxon>
        <taxon>Auxenochlorella</taxon>
    </lineage>
</organism>
<feature type="region of interest" description="Disordered" evidence="1">
    <location>
        <begin position="1"/>
        <end position="48"/>
    </location>
</feature>
<evidence type="ECO:0000313" key="4">
    <source>
        <dbReference type="Proteomes" id="UP000028924"/>
    </source>
</evidence>
<dbReference type="RefSeq" id="XP_011397127.1">
    <property type="nucleotide sequence ID" value="XM_011398825.1"/>
</dbReference>
<sequence length="373" mass="39941">MGQRYGSLPRSSSVDCLATRPVPLPTSSFPGELKQQSSPTPPPSPEWVRGSAAYTAVMERASQLLPAGFGRKRSTPEPPTPPPIHVAVRRRGGGYSWLEMAPGISLESLLGAAAKVAGSTPDCFSLVVEATYLFTIDAEERGPPGVKELLRSTANRLAHRRRLAWTVLDNFNWLVLPESLTREVRGRGLLAWAEENIGVHLREPSGSDAIKVTVELASDRRVAFVASPDDSLAKLRASVAARAGIQPDRQRLLLRERRAQTPGEAAAWAALRAAIAWLSVLLHCLGLALGLVDPAADAPVTLHLTTRSGRSVRLDVTRDLTLHQVSQLALSQHGEELDLAGLTLAPRDGALRGARAGLQAGPAVLSRPWKGGC</sequence>
<evidence type="ECO:0000259" key="2">
    <source>
        <dbReference type="PROSITE" id="PS50053"/>
    </source>
</evidence>
<dbReference type="SUPFAM" id="SSF54236">
    <property type="entry name" value="Ubiquitin-like"/>
    <property type="match status" value="1"/>
</dbReference>
<dbReference type="AlphaFoldDB" id="A0A087SET6"/>
<dbReference type="KEGG" id="apro:F751_5082"/>
<evidence type="ECO:0000313" key="3">
    <source>
        <dbReference type="EMBL" id="KFM24240.1"/>
    </source>
</evidence>
<dbReference type="GeneID" id="23616473"/>
<evidence type="ECO:0000256" key="1">
    <source>
        <dbReference type="SAM" id="MobiDB-lite"/>
    </source>
</evidence>